<dbReference type="AlphaFoldDB" id="A0A239TEZ1"/>
<dbReference type="InterPro" id="IPR017144">
    <property type="entry name" value="Xaa-Arg_dipeptidase"/>
</dbReference>
<dbReference type="PIRSF" id="PIRSF037226">
    <property type="entry name" value="Amidohydrolase_ACY1L2_prd"/>
    <property type="match status" value="1"/>
</dbReference>
<evidence type="ECO:0000313" key="3">
    <source>
        <dbReference type="EMBL" id="SNU96251.1"/>
    </source>
</evidence>
<dbReference type="InterPro" id="IPR017439">
    <property type="entry name" value="Amidohydrolase"/>
</dbReference>
<gene>
    <name evidence="3" type="primary">abgB</name>
    <name evidence="3" type="ORF">SAMEA4364220_00552</name>
</gene>
<dbReference type="GeneID" id="78506583"/>
<dbReference type="RefSeq" id="WP_027890864.1">
    <property type="nucleotide sequence ID" value="NZ_LT906446.1"/>
</dbReference>
<reference evidence="3 4" key="1">
    <citation type="submission" date="2017-06" db="EMBL/GenBank/DDBJ databases">
        <authorList>
            <consortium name="Pathogen Informatics"/>
        </authorList>
    </citation>
    <scope>NUCLEOTIDE SEQUENCE [LARGE SCALE GENOMIC DNA]</scope>
    <source>
        <strain evidence="3 4">NCTC10570</strain>
    </source>
</reference>
<comment type="similarity">
    <text evidence="1">Belongs to the peptidase M20A family.</text>
</comment>
<keyword evidence="4" id="KW-1185">Reference proteome</keyword>
<dbReference type="SUPFAM" id="SSF53187">
    <property type="entry name" value="Zn-dependent exopeptidases"/>
    <property type="match status" value="1"/>
</dbReference>
<sequence>MNKNDLKQEICRKIDQLAPLLYQLADFLAKNPEISGKEIKAVNYLQKILKQFNFDFTPILTDKYSTAFIAVKGNTHNKKIGFLTEYDALPDIGHACGHNLISMMSIGAAIAFNQLTDKIAQTIVFGCPAEETVGAKIDIAESGFFDDVDAALIIHPDDKTSIGGTSYASHPLQVNFIGKEAHIADPVYHGINALDALVDFYTKLKQLQNTFTEPNLIGTIITEGGIAPNIIPAKATLRSTIRALNSDYLENTMLVQIKQLANDIAKKHNAKVELYHYEPLYKDLRSDMRLNEYYKHNFNLLGEKYSIFPDDYADGSTDVGNVSHVTRTCQPTICIGKDIFAHTAEFACAANSAFGKEQAIKGAKAMAMTAIDILFE</sequence>
<feature type="domain" description="Peptidase M20 dimerisation" evidence="2">
    <location>
        <begin position="173"/>
        <end position="269"/>
    </location>
</feature>
<dbReference type="Gene3D" id="3.40.630.10">
    <property type="entry name" value="Zn peptidases"/>
    <property type="match status" value="1"/>
</dbReference>
<dbReference type="GO" id="GO:0016805">
    <property type="term" value="F:dipeptidase activity"/>
    <property type="evidence" value="ECO:0007669"/>
    <property type="project" value="InterPro"/>
</dbReference>
<dbReference type="Gene3D" id="3.30.70.360">
    <property type="match status" value="1"/>
</dbReference>
<dbReference type="eggNOG" id="COG1473">
    <property type="taxonomic scope" value="Bacteria"/>
</dbReference>
<evidence type="ECO:0000313" key="4">
    <source>
        <dbReference type="Proteomes" id="UP000215383"/>
    </source>
</evidence>
<dbReference type="PANTHER" id="PTHR30575">
    <property type="entry name" value="PEPTIDASE M20"/>
    <property type="match status" value="1"/>
</dbReference>
<dbReference type="NCBIfam" id="TIGR01891">
    <property type="entry name" value="amidohydrolases"/>
    <property type="match status" value="1"/>
</dbReference>
<evidence type="ECO:0000256" key="1">
    <source>
        <dbReference type="PIRNR" id="PIRNR037226"/>
    </source>
</evidence>
<dbReference type="InterPro" id="IPR052030">
    <property type="entry name" value="Peptidase_M20/M20A_hydrolases"/>
</dbReference>
<dbReference type="GO" id="GO:0046657">
    <property type="term" value="P:folic acid catabolic process"/>
    <property type="evidence" value="ECO:0007669"/>
    <property type="project" value="TreeGrafter"/>
</dbReference>
<accession>A0A239TEZ1</accession>
<dbReference type="GO" id="GO:0005737">
    <property type="term" value="C:cytoplasm"/>
    <property type="evidence" value="ECO:0007669"/>
    <property type="project" value="TreeGrafter"/>
</dbReference>
<organism evidence="3 4">
    <name type="scientific">Megamonas hypermegale</name>
    <dbReference type="NCBI Taxonomy" id="158847"/>
    <lineage>
        <taxon>Bacteria</taxon>
        <taxon>Bacillati</taxon>
        <taxon>Bacillota</taxon>
        <taxon>Negativicutes</taxon>
        <taxon>Selenomonadales</taxon>
        <taxon>Selenomonadaceae</taxon>
        <taxon>Megamonas</taxon>
    </lineage>
</organism>
<dbReference type="Pfam" id="PF07687">
    <property type="entry name" value="M20_dimer"/>
    <property type="match status" value="1"/>
</dbReference>
<dbReference type="PANTHER" id="PTHR30575:SF0">
    <property type="entry name" value="XAA-ARG DIPEPTIDASE"/>
    <property type="match status" value="1"/>
</dbReference>
<protein>
    <recommendedName>
        <fullName evidence="1">Peptidase M20 domain-containing protein 2</fullName>
    </recommendedName>
</protein>
<dbReference type="Proteomes" id="UP000215383">
    <property type="component" value="Chromosome 1"/>
</dbReference>
<dbReference type="InterPro" id="IPR011650">
    <property type="entry name" value="Peptidase_M20_dimer"/>
</dbReference>
<proteinExistence type="inferred from homology"/>
<dbReference type="InterPro" id="IPR036264">
    <property type="entry name" value="Bact_exopeptidase_dim_dom"/>
</dbReference>
<evidence type="ECO:0000259" key="2">
    <source>
        <dbReference type="Pfam" id="PF07687"/>
    </source>
</evidence>
<dbReference type="EMBL" id="LT906446">
    <property type="protein sequence ID" value="SNU96251.1"/>
    <property type="molecule type" value="Genomic_DNA"/>
</dbReference>
<dbReference type="GO" id="GO:0071713">
    <property type="term" value="F:para-aminobenzoyl-glutamate hydrolase activity"/>
    <property type="evidence" value="ECO:0007669"/>
    <property type="project" value="TreeGrafter"/>
</dbReference>
<dbReference type="SUPFAM" id="SSF55031">
    <property type="entry name" value="Bacterial exopeptidase dimerisation domain"/>
    <property type="match status" value="1"/>
</dbReference>
<name>A0A239TEZ1_9FIRM</name>